<accession>A0AAF0KYI9</accession>
<feature type="compositionally biased region" description="Acidic residues" evidence="1">
    <location>
        <begin position="531"/>
        <end position="549"/>
    </location>
</feature>
<dbReference type="EMBL" id="OQ829281">
    <property type="protein sequence ID" value="WHS68345.1"/>
    <property type="molecule type" value="Genomic_DNA"/>
</dbReference>
<evidence type="ECO:0000256" key="1">
    <source>
        <dbReference type="SAM" id="MobiDB-lite"/>
    </source>
</evidence>
<feature type="region of interest" description="Disordered" evidence="1">
    <location>
        <begin position="513"/>
        <end position="555"/>
    </location>
</feature>
<evidence type="ECO:0008006" key="4">
    <source>
        <dbReference type="Google" id="ProtNLM"/>
    </source>
</evidence>
<evidence type="ECO:0000313" key="2">
    <source>
        <dbReference type="EMBL" id="WHS68345.1"/>
    </source>
</evidence>
<name>A0AAF0KYI9_9CAUD</name>
<organism evidence="2 3">
    <name type="scientific">phage PKM.Lu.22.1</name>
    <dbReference type="NCBI Taxonomy" id="3049197"/>
    <lineage>
        <taxon>Viruses</taxon>
        <taxon>Duplodnaviria</taxon>
        <taxon>Heunggongvirae</taxon>
        <taxon>Uroviricota</taxon>
        <taxon>Caudoviricetes</taxon>
        <taxon>Grimontviridae</taxon>
    </lineage>
</organism>
<reference evidence="2" key="1">
    <citation type="submission" date="2023-04" db="EMBL/GenBank/DDBJ databases">
        <title>Isolation and Characterization of Novel Plasmid-specific Phages Infecting Bacteria Carrying Diverse Conjugative Plasmids.</title>
        <authorList>
            <person name="Parra B."/>
            <person name="Cockx B."/>
            <person name="Lutz V.T."/>
            <person name="Bronsted L."/>
            <person name="Smets B.F."/>
            <person name="Dechesne A."/>
        </authorList>
    </citation>
    <scope>NUCLEOTIDE SEQUENCE</scope>
</reference>
<evidence type="ECO:0000313" key="3">
    <source>
        <dbReference type="Proteomes" id="UP001223176"/>
    </source>
</evidence>
<sequence>MPNNSNNSPGLTGGFFDVEATVHMDRWANYQPPNVTESVVSQAFEEPPVPIVNQGVAQSEDSAFMTWLNNRADEQARQRRINRESQRPSFFAGLQRGQHAYTRDNLREEIGNQRHGSVNNPSRNGFISGNVEVSNNMNIAQIYGQRATYPTIQGHPLIVGTHLAGIEIELEEIHLSDEPTFQYWEAKPDGSLRNSGMEFVCSSPWGGRDLYAASLEIDSFLFRHTPDTSWRCSTHVHIDVRDLSVAQLKRMILAYIVYERVLFRCSGWHRYKNNFCVALGFAQEQLATLANNWHLDNHDFTNRVTREWDKYTSLNLLPMNSFGSVEFRISEAKWRKGSIIRLTNRFLSLKELAVNFEGTDSDFIEYLSTLPIHSAIRKGLPKVVQNFEEDLDIGYKLAYEVISMSTLRKLSAYVHTVKSAEDDSSHRTNFYLEPRYWEHLRINLETRSNGTWLLENTRPPMLTFRWLAELRWKCDMLGITFDIDWFIYETNQAQRSRLFGNFYRQFVDMRNEESREARNEVPVPRRGGDYDMYESSEDDDVEEDDDYEPDNDHIA</sequence>
<protein>
    <recommendedName>
        <fullName evidence="4">Amidoligase enzyme</fullName>
    </recommendedName>
</protein>
<keyword evidence="3" id="KW-1185">Reference proteome</keyword>
<dbReference type="Proteomes" id="UP001223176">
    <property type="component" value="Segment"/>
</dbReference>
<proteinExistence type="predicted"/>